<proteinExistence type="predicted"/>
<organism evidence="1 2">
    <name type="scientific">Candidatus Vogelbacteria bacterium GWA1_51_14</name>
    <dbReference type="NCBI Taxonomy" id="1802435"/>
    <lineage>
        <taxon>Bacteria</taxon>
        <taxon>Candidatus Vogeliibacteriota</taxon>
    </lineage>
</organism>
<evidence type="ECO:0000313" key="2">
    <source>
        <dbReference type="Proteomes" id="UP000176494"/>
    </source>
</evidence>
<reference evidence="1 2" key="1">
    <citation type="journal article" date="2016" name="Nat. Commun.">
        <title>Thousands of microbial genomes shed light on interconnected biogeochemical processes in an aquifer system.</title>
        <authorList>
            <person name="Anantharaman K."/>
            <person name="Brown C.T."/>
            <person name="Hug L.A."/>
            <person name="Sharon I."/>
            <person name="Castelle C.J."/>
            <person name="Probst A.J."/>
            <person name="Thomas B.C."/>
            <person name="Singh A."/>
            <person name="Wilkins M.J."/>
            <person name="Karaoz U."/>
            <person name="Brodie E.L."/>
            <person name="Williams K.H."/>
            <person name="Hubbard S.S."/>
            <person name="Banfield J.F."/>
        </authorList>
    </citation>
    <scope>NUCLEOTIDE SEQUENCE [LARGE SCALE GENOMIC DNA]</scope>
</reference>
<dbReference type="EMBL" id="MHTG01000035">
    <property type="protein sequence ID" value="OHA56662.1"/>
    <property type="molecule type" value="Genomic_DNA"/>
</dbReference>
<protein>
    <submittedName>
        <fullName evidence="1">Uncharacterized protein</fullName>
    </submittedName>
</protein>
<comment type="caution">
    <text evidence="1">The sequence shown here is derived from an EMBL/GenBank/DDBJ whole genome shotgun (WGS) entry which is preliminary data.</text>
</comment>
<name>A0A1G2Q9K8_9BACT</name>
<sequence length="235" mass="25456">MKTKVFGMLAAIQVKVISALQEIAKPTDEGILDWLLTDKAQATICKACQAAWDVLVAGYEDANKILESLSIVTIPATTKPFVAREKFKFKKDGGICSYISPNFTSWFLNGDGKIEGPMAETTLRYKKLPQFPVDTPIIAGLGGKAKAETTLTAMFFLMKKQKNGKDGILLTGGYGNIFYIKDIAGVLRTVRAYWSGDGWDIGAILIESPRRLDGGGLVFSRLPAGQAGNSEPLVT</sequence>
<dbReference type="Proteomes" id="UP000176494">
    <property type="component" value="Unassembled WGS sequence"/>
</dbReference>
<dbReference type="AlphaFoldDB" id="A0A1G2Q9K8"/>
<gene>
    <name evidence="1" type="ORF">A2114_01750</name>
</gene>
<evidence type="ECO:0000313" key="1">
    <source>
        <dbReference type="EMBL" id="OHA56662.1"/>
    </source>
</evidence>
<accession>A0A1G2Q9K8</accession>